<dbReference type="InterPro" id="IPR005135">
    <property type="entry name" value="Endo/exonuclease/phosphatase"/>
</dbReference>
<evidence type="ECO:0000256" key="1">
    <source>
        <dbReference type="SAM" id="MobiDB-lite"/>
    </source>
</evidence>
<dbReference type="PANTHER" id="PTHR33273:SF4">
    <property type="entry name" value="ENDONUCLEASE_EXONUCLEASE_PHOSPHATASE DOMAIN-CONTAINING PROTEIN"/>
    <property type="match status" value="1"/>
</dbReference>
<dbReference type="Gene3D" id="3.60.10.10">
    <property type="entry name" value="Endonuclease/exonuclease/phosphatase"/>
    <property type="match status" value="1"/>
</dbReference>
<dbReference type="CDD" id="cd09077">
    <property type="entry name" value="R1-I-EN"/>
    <property type="match status" value="1"/>
</dbReference>
<accession>A0A9B2JQR3</accession>
<feature type="region of interest" description="Disordered" evidence="1">
    <location>
        <begin position="207"/>
        <end position="229"/>
    </location>
</feature>
<reference evidence="4" key="1">
    <citation type="submission" date="2025-08" db="UniProtKB">
        <authorList>
            <consortium name="RefSeq"/>
        </authorList>
    </citation>
    <scope>IDENTIFICATION</scope>
</reference>
<dbReference type="GeneID" id="105666770"/>
<proteinExistence type="predicted"/>
<evidence type="ECO:0000313" key="4">
    <source>
        <dbReference type="RefSeq" id="XP_012174211.1"/>
    </source>
</evidence>
<dbReference type="PANTHER" id="PTHR33273">
    <property type="entry name" value="DOMAIN-CONTAINING PROTEIN, PUTATIVE-RELATED"/>
    <property type="match status" value="1"/>
</dbReference>
<evidence type="ECO:0000259" key="2">
    <source>
        <dbReference type="Pfam" id="PF14529"/>
    </source>
</evidence>
<dbReference type="RefSeq" id="XP_012174211.1">
    <property type="nucleotide sequence ID" value="XM_012318821.1"/>
</dbReference>
<name>A0A9B2JQR3_BOMTE</name>
<sequence length="259" mass="28946">MRIHQSNLGRSRRAQDLLFQTIRENEIDLAVVAEPYRISDATDWTGDTDEMVAVTWTAAFAHGVPLERGNGYIAVQFAGMVHRVAQLYQFSAFEEFLDAVVDCVRRHLLRQVLVLGDFNAHSTKWGNPRTNERGHSLSDWATGLWLLLVNRGSVSTCVAGRGCYIVDITWVSPDAFRRISGWRVAEGVEILSDHLYILMEAGETPRPRMVSAGDGRGPSRAGRARPPPRWKVKEKNEDLLRAAAIATAWNWDASATTTT</sequence>
<gene>
    <name evidence="4" type="primary">LOC105666770</name>
</gene>
<dbReference type="InterPro" id="IPR036691">
    <property type="entry name" value="Endo/exonu/phosph_ase_sf"/>
</dbReference>
<organism evidence="3 4">
    <name type="scientific">Bombus terrestris</name>
    <name type="common">Buff-tailed bumblebee</name>
    <name type="synonym">Apis terrestris</name>
    <dbReference type="NCBI Taxonomy" id="30195"/>
    <lineage>
        <taxon>Eukaryota</taxon>
        <taxon>Metazoa</taxon>
        <taxon>Ecdysozoa</taxon>
        <taxon>Arthropoda</taxon>
        <taxon>Hexapoda</taxon>
        <taxon>Insecta</taxon>
        <taxon>Pterygota</taxon>
        <taxon>Neoptera</taxon>
        <taxon>Endopterygota</taxon>
        <taxon>Hymenoptera</taxon>
        <taxon>Apocrita</taxon>
        <taxon>Aculeata</taxon>
        <taxon>Apoidea</taxon>
        <taxon>Anthophila</taxon>
        <taxon>Apidae</taxon>
        <taxon>Bombus</taxon>
        <taxon>Bombus</taxon>
    </lineage>
</organism>
<dbReference type="KEGG" id="bter:105666770"/>
<dbReference type="GO" id="GO:0003824">
    <property type="term" value="F:catalytic activity"/>
    <property type="evidence" value="ECO:0007669"/>
    <property type="project" value="InterPro"/>
</dbReference>
<dbReference type="SUPFAM" id="SSF56219">
    <property type="entry name" value="DNase I-like"/>
    <property type="match status" value="1"/>
</dbReference>
<evidence type="ECO:0000313" key="3">
    <source>
        <dbReference type="Proteomes" id="UP000835206"/>
    </source>
</evidence>
<dbReference type="OrthoDB" id="7612452at2759"/>
<protein>
    <submittedName>
        <fullName evidence="4">Uncharacterized protein LOC105666770</fullName>
    </submittedName>
</protein>
<dbReference type="Proteomes" id="UP000835206">
    <property type="component" value="Chromosome 5"/>
</dbReference>
<feature type="domain" description="Endonuclease/exonuclease/phosphatase" evidence="2">
    <location>
        <begin position="92"/>
        <end position="197"/>
    </location>
</feature>
<keyword evidence="3" id="KW-1185">Reference proteome</keyword>
<dbReference type="Pfam" id="PF14529">
    <property type="entry name" value="Exo_endo_phos_2"/>
    <property type="match status" value="1"/>
</dbReference>
<dbReference type="AlphaFoldDB" id="A0A9B2JQR3"/>